<keyword evidence="3" id="KW-1185">Reference proteome</keyword>
<sequence>MLAEGILQIRIYALYSLNKRILVLLLVCFVGSLGTSAWIAGSTLHSKSFSATAFPIPGGAFCVPFGISSHFYTYWIPMLAFETLLCVLAVVKGFQTFKSNGSLFHRGQQLVGILVRDSLMYFFVICITYLTCLLFFILAPTTLLEVPIGFTVAMSCVLANRVVLNVREVGRDVDSYFSTSHKAASRVGYDTSFCSPGTLSNFEMEQLRTMKAERHLSEMVPEYYDDSPPFVVL</sequence>
<feature type="transmembrane region" description="Helical" evidence="1">
    <location>
        <begin position="118"/>
        <end position="140"/>
    </location>
</feature>
<evidence type="ECO:0000313" key="3">
    <source>
        <dbReference type="Proteomes" id="UP000724874"/>
    </source>
</evidence>
<dbReference type="EMBL" id="JADNYJ010000072">
    <property type="protein sequence ID" value="KAF8891477.1"/>
    <property type="molecule type" value="Genomic_DNA"/>
</dbReference>
<keyword evidence="1" id="KW-0812">Transmembrane</keyword>
<dbReference type="AlphaFoldDB" id="A0A9P5TLX6"/>
<evidence type="ECO:0000313" key="2">
    <source>
        <dbReference type="EMBL" id="KAF8891477.1"/>
    </source>
</evidence>
<gene>
    <name evidence="2" type="ORF">CPB84DRAFT_1784218</name>
</gene>
<feature type="transmembrane region" description="Helical" evidence="1">
    <location>
        <begin position="74"/>
        <end position="97"/>
    </location>
</feature>
<accession>A0A9P5TLX6</accession>
<protein>
    <submittedName>
        <fullName evidence="2">Uncharacterized protein</fullName>
    </submittedName>
</protein>
<keyword evidence="1" id="KW-1133">Transmembrane helix</keyword>
<name>A0A9P5TLX6_GYMJU</name>
<dbReference type="OrthoDB" id="3349377at2759"/>
<proteinExistence type="predicted"/>
<feature type="transmembrane region" description="Helical" evidence="1">
    <location>
        <begin position="21"/>
        <end position="40"/>
    </location>
</feature>
<dbReference type="Proteomes" id="UP000724874">
    <property type="component" value="Unassembled WGS sequence"/>
</dbReference>
<reference evidence="2" key="1">
    <citation type="submission" date="2020-11" db="EMBL/GenBank/DDBJ databases">
        <authorList>
            <consortium name="DOE Joint Genome Institute"/>
            <person name="Ahrendt S."/>
            <person name="Riley R."/>
            <person name="Andreopoulos W."/>
            <person name="LaButti K."/>
            <person name="Pangilinan J."/>
            <person name="Ruiz-duenas F.J."/>
            <person name="Barrasa J.M."/>
            <person name="Sanchez-Garcia M."/>
            <person name="Camarero S."/>
            <person name="Miyauchi S."/>
            <person name="Serrano A."/>
            <person name="Linde D."/>
            <person name="Babiker R."/>
            <person name="Drula E."/>
            <person name="Ayuso-Fernandez I."/>
            <person name="Pacheco R."/>
            <person name="Padilla G."/>
            <person name="Ferreira P."/>
            <person name="Barriuso J."/>
            <person name="Kellner H."/>
            <person name="Castanera R."/>
            <person name="Alfaro M."/>
            <person name="Ramirez L."/>
            <person name="Pisabarro A.G."/>
            <person name="Kuo A."/>
            <person name="Tritt A."/>
            <person name="Lipzen A."/>
            <person name="He G."/>
            <person name="Yan M."/>
            <person name="Ng V."/>
            <person name="Cullen D."/>
            <person name="Martin F."/>
            <person name="Rosso M.-N."/>
            <person name="Henrissat B."/>
            <person name="Hibbett D."/>
            <person name="Martinez A.T."/>
            <person name="Grigoriev I.V."/>
        </authorList>
    </citation>
    <scope>NUCLEOTIDE SEQUENCE</scope>
    <source>
        <strain evidence="2">AH 44721</strain>
    </source>
</reference>
<comment type="caution">
    <text evidence="2">The sequence shown here is derived from an EMBL/GenBank/DDBJ whole genome shotgun (WGS) entry which is preliminary data.</text>
</comment>
<feature type="transmembrane region" description="Helical" evidence="1">
    <location>
        <begin position="146"/>
        <end position="164"/>
    </location>
</feature>
<keyword evidence="1" id="KW-0472">Membrane</keyword>
<evidence type="ECO:0000256" key="1">
    <source>
        <dbReference type="SAM" id="Phobius"/>
    </source>
</evidence>
<organism evidence="2 3">
    <name type="scientific">Gymnopilus junonius</name>
    <name type="common">Spectacular rustgill mushroom</name>
    <name type="synonym">Gymnopilus spectabilis subsp. junonius</name>
    <dbReference type="NCBI Taxonomy" id="109634"/>
    <lineage>
        <taxon>Eukaryota</taxon>
        <taxon>Fungi</taxon>
        <taxon>Dikarya</taxon>
        <taxon>Basidiomycota</taxon>
        <taxon>Agaricomycotina</taxon>
        <taxon>Agaricomycetes</taxon>
        <taxon>Agaricomycetidae</taxon>
        <taxon>Agaricales</taxon>
        <taxon>Agaricineae</taxon>
        <taxon>Hymenogastraceae</taxon>
        <taxon>Gymnopilus</taxon>
    </lineage>
</organism>